<dbReference type="AlphaFoldDB" id="A0A7W9HMP8"/>
<dbReference type="Proteomes" id="UP000552097">
    <property type="component" value="Unassembled WGS sequence"/>
</dbReference>
<feature type="chain" id="PRO_5030559080" description="DNRLRE domain-containing protein" evidence="2">
    <location>
        <begin position="20"/>
        <end position="766"/>
    </location>
</feature>
<name>A0A7W9HMP8_9PSEU</name>
<organism evidence="3 4">
    <name type="scientific">Saccharothrix ecbatanensis</name>
    <dbReference type="NCBI Taxonomy" id="1105145"/>
    <lineage>
        <taxon>Bacteria</taxon>
        <taxon>Bacillati</taxon>
        <taxon>Actinomycetota</taxon>
        <taxon>Actinomycetes</taxon>
        <taxon>Pseudonocardiales</taxon>
        <taxon>Pseudonocardiaceae</taxon>
        <taxon>Saccharothrix</taxon>
    </lineage>
</organism>
<evidence type="ECO:0000313" key="3">
    <source>
        <dbReference type="EMBL" id="MBB5804980.1"/>
    </source>
</evidence>
<gene>
    <name evidence="3" type="ORF">F4560_004748</name>
</gene>
<evidence type="ECO:0000256" key="1">
    <source>
        <dbReference type="SAM" id="MobiDB-lite"/>
    </source>
</evidence>
<keyword evidence="2" id="KW-0732">Signal</keyword>
<evidence type="ECO:0000256" key="2">
    <source>
        <dbReference type="SAM" id="SignalP"/>
    </source>
</evidence>
<feature type="signal peptide" evidence="2">
    <location>
        <begin position="1"/>
        <end position="19"/>
    </location>
</feature>
<comment type="caution">
    <text evidence="3">The sequence shown here is derived from an EMBL/GenBank/DDBJ whole genome shotgun (WGS) entry which is preliminary data.</text>
</comment>
<dbReference type="RefSeq" id="WP_184923177.1">
    <property type="nucleotide sequence ID" value="NZ_JACHMO010000001.1"/>
</dbReference>
<accession>A0A7W9HMP8</accession>
<dbReference type="EMBL" id="JACHMO010000001">
    <property type="protein sequence ID" value="MBB5804980.1"/>
    <property type="molecule type" value="Genomic_DNA"/>
</dbReference>
<reference evidence="3 4" key="1">
    <citation type="submission" date="2020-08" db="EMBL/GenBank/DDBJ databases">
        <title>Sequencing the genomes of 1000 actinobacteria strains.</title>
        <authorList>
            <person name="Klenk H.-P."/>
        </authorList>
    </citation>
    <scope>NUCLEOTIDE SEQUENCE [LARGE SCALE GENOMIC DNA]</scope>
    <source>
        <strain evidence="3 4">DSM 45486</strain>
    </source>
</reference>
<evidence type="ECO:0000313" key="4">
    <source>
        <dbReference type="Proteomes" id="UP000552097"/>
    </source>
</evidence>
<evidence type="ECO:0008006" key="5">
    <source>
        <dbReference type="Google" id="ProtNLM"/>
    </source>
</evidence>
<proteinExistence type="predicted"/>
<feature type="compositionally biased region" description="Polar residues" evidence="1">
    <location>
        <begin position="20"/>
        <end position="46"/>
    </location>
</feature>
<sequence length="766" mass="81082">MLVAALIGSLAAVPGTAAAAQSPNWDTQNSTKWLTTDSRTPDQAVTTGDARVGSWRDAEGKHHIGKSYFTFDLTRLTGTQLFTASIRTPELSANDCEKPRATEVWVVEQSDTITWANPPREVVRAGGPTAASGCTTPWLNWDVLDVVKQAIGEGRTSLTVAVRVSEEFQGDVAYGRTHNAFAVLNTTFNTPPGTPTNLHLEHLPCTAEPTYFHGTRPYVSATASDQDGTYGLDGRLAFWPVDAPDQRVEVQTQGRDRVTGWFPEGMVQDGGTYAFAARAEDGFANSEWSAPCVFTADLTRPANAPTVTSTVYRENGGPPGDGGDGIPGDFTFSADGDQDVVAFAYWGIGIQGGRVAADQPGGSATVTVTPDTDGLISIEVSGVDRAGHQSPVRTYLYWVASTAPSADVSWFEIGVPRDVVLTAGQVGATTFVYRLDGGAEQTVPVGEDGTGRVTLVFPEPGQTSHAFTLWTLDATGSKSGVYEHYIHVDQVQPWVDVDVWAGLVGEKRVFTVTPNRTGVVSYVYRIGEEPEVVVPAAPDGSLTFEYTPTVPGYSTVLVASVNGAGVRSGWGESALIADAPAPAVTSTEYPGYPEGGGPGVTGTFAFSSPQLPVVSYRYRFNDEAEQTIAAGAEGTASVQWTPSKPGYHSLKVRGVTATGVETDESYFSFRVKALPPTVTSPQFPDGGPSTAKVGQPIEFTVTPALPGSHEVLWSISFNPPQVAPVGPDGKARFTYTPLGSFQLTVSSRTPGGVVSGDVTRTYSVPQ</sequence>
<keyword evidence="4" id="KW-1185">Reference proteome</keyword>
<feature type="region of interest" description="Disordered" evidence="1">
    <location>
        <begin position="20"/>
        <end position="50"/>
    </location>
</feature>
<protein>
    <recommendedName>
        <fullName evidence="5">DNRLRE domain-containing protein</fullName>
    </recommendedName>
</protein>